<keyword evidence="3" id="KW-1185">Reference proteome</keyword>
<evidence type="ECO:0000313" key="3">
    <source>
        <dbReference type="Proteomes" id="UP000007150"/>
    </source>
</evidence>
<dbReference type="RefSeq" id="WP_013849147.1">
    <property type="nucleotide sequence ID" value="NC_015594.1"/>
</dbReference>
<dbReference type="STRING" id="690566.Sphch_3319"/>
<gene>
    <name evidence="2" type="ORF">Sphch_3319</name>
</gene>
<dbReference type="InterPro" id="IPR037401">
    <property type="entry name" value="SnoaL-like"/>
</dbReference>
<dbReference type="EMBL" id="CP002799">
    <property type="protein sequence ID" value="AEG50917.1"/>
    <property type="molecule type" value="Genomic_DNA"/>
</dbReference>
<feature type="domain" description="SnoaL-like" evidence="1">
    <location>
        <begin position="15"/>
        <end position="125"/>
    </location>
</feature>
<protein>
    <recommendedName>
        <fullName evidence="1">SnoaL-like domain-containing protein</fullName>
    </recommendedName>
</protein>
<proteinExistence type="predicted"/>
<dbReference type="Pfam" id="PF12680">
    <property type="entry name" value="SnoaL_2"/>
    <property type="match status" value="1"/>
</dbReference>
<dbReference type="KEGG" id="sch:Sphch_3319"/>
<evidence type="ECO:0000313" key="2">
    <source>
        <dbReference type="EMBL" id="AEG50917.1"/>
    </source>
</evidence>
<dbReference type="HOGENOM" id="CLU_1804937_0_0_5"/>
<reference evidence="2 3" key="1">
    <citation type="submission" date="2011-05" db="EMBL/GenBank/DDBJ databases">
        <title>Complete sequence of chromosome 2 of Sphingobium chlorophenolicum L-1.</title>
        <authorList>
            <consortium name="US DOE Joint Genome Institute"/>
            <person name="Lucas S."/>
            <person name="Han J."/>
            <person name="Lapidus A."/>
            <person name="Cheng J.-F."/>
            <person name="Goodwin L."/>
            <person name="Pitluck S."/>
            <person name="Peters L."/>
            <person name="Daligault H."/>
            <person name="Han C."/>
            <person name="Tapia R."/>
            <person name="Land M."/>
            <person name="Hauser L."/>
            <person name="Kyrpides N."/>
            <person name="Ivanova N."/>
            <person name="Pagani I."/>
            <person name="Turner P."/>
            <person name="Copley S."/>
            <person name="Woyke T."/>
        </authorList>
    </citation>
    <scope>NUCLEOTIDE SEQUENCE [LARGE SCALE GENOMIC DNA]</scope>
    <source>
        <strain evidence="2 3">L-1</strain>
    </source>
</reference>
<organism evidence="2 3">
    <name type="scientific">Sphingobium chlorophenolicum L-1</name>
    <dbReference type="NCBI Taxonomy" id="690566"/>
    <lineage>
        <taxon>Bacteria</taxon>
        <taxon>Pseudomonadati</taxon>
        <taxon>Pseudomonadota</taxon>
        <taxon>Alphaproteobacteria</taxon>
        <taxon>Sphingomonadales</taxon>
        <taxon>Sphingomonadaceae</taxon>
        <taxon>Sphingobium</taxon>
    </lineage>
</organism>
<evidence type="ECO:0000259" key="1">
    <source>
        <dbReference type="Pfam" id="PF12680"/>
    </source>
</evidence>
<accession>F6F3A5</accession>
<name>F6F3A5_SPHCR</name>
<dbReference type="Gene3D" id="3.10.450.50">
    <property type="match status" value="1"/>
</dbReference>
<dbReference type="SUPFAM" id="SSF54427">
    <property type="entry name" value="NTF2-like"/>
    <property type="match status" value="1"/>
</dbReference>
<dbReference type="AlphaFoldDB" id="F6F3A5"/>
<dbReference type="Proteomes" id="UP000007150">
    <property type="component" value="Chromosome 2"/>
</dbReference>
<dbReference type="InterPro" id="IPR032710">
    <property type="entry name" value="NTF2-like_dom_sf"/>
</dbReference>
<sequence length="143" mass="16184">MADQQLSPQQAVNLVREWWTALGNNQQDKVLELLHEDIIWEVKFVGKWLPSEGVSRGKQAVAKNCIEMFGLMYDTDRLSVEITNMISDGRSVVIEFFIDGYTASGAAYEKVEYVSIVELEGSKVKHVREYMDALKATSAHQLT</sequence>